<keyword evidence="7" id="KW-0444">Lipid biosynthesis</keyword>
<comment type="caution">
    <text evidence="10">The sequence shown here is derived from an EMBL/GenBank/DDBJ whole genome shotgun (WGS) entry which is preliminary data.</text>
</comment>
<dbReference type="GO" id="GO:0005524">
    <property type="term" value="F:ATP binding"/>
    <property type="evidence" value="ECO:0007669"/>
    <property type="project" value="UniProtKB-KW"/>
</dbReference>
<protein>
    <submittedName>
        <fullName evidence="10">Diacylglycerol kinase</fullName>
    </submittedName>
</protein>
<keyword evidence="7" id="KW-0443">Lipid metabolism</keyword>
<dbReference type="InterPro" id="IPR016064">
    <property type="entry name" value="NAD/diacylglycerol_kinase_sf"/>
</dbReference>
<evidence type="ECO:0000259" key="9">
    <source>
        <dbReference type="PROSITE" id="PS50146"/>
    </source>
</evidence>
<proteinExistence type="inferred from homology"/>
<dbReference type="Gene3D" id="3.40.50.10330">
    <property type="entry name" value="Probable inorganic polyphosphate/atp-NAD kinase, domain 1"/>
    <property type="match status" value="1"/>
</dbReference>
<dbReference type="Pfam" id="PF19279">
    <property type="entry name" value="YegS_C"/>
    <property type="match status" value="1"/>
</dbReference>
<dbReference type="InterPro" id="IPR045540">
    <property type="entry name" value="YegS/DAGK_C"/>
</dbReference>
<dbReference type="EMBL" id="LFNT01000028">
    <property type="protein sequence ID" value="KMS72367.1"/>
    <property type="molecule type" value="Genomic_DNA"/>
</dbReference>
<keyword evidence="5 10" id="KW-0418">Kinase</keyword>
<dbReference type="RefSeq" id="WP_048583369.1">
    <property type="nucleotide sequence ID" value="NZ_LFNT01000028.1"/>
</dbReference>
<dbReference type="PANTHER" id="PTHR12358">
    <property type="entry name" value="SPHINGOSINE KINASE"/>
    <property type="match status" value="1"/>
</dbReference>
<dbReference type="AlphaFoldDB" id="A0A0J7ZA63"/>
<evidence type="ECO:0000256" key="6">
    <source>
        <dbReference type="ARBA" id="ARBA00022840"/>
    </source>
</evidence>
<dbReference type="InterPro" id="IPR001206">
    <property type="entry name" value="Diacylglycerol_kinase_cat_dom"/>
</dbReference>
<name>A0A0J7ZA63_STRVR</name>
<dbReference type="InterPro" id="IPR017438">
    <property type="entry name" value="ATP-NAD_kinase_N"/>
</dbReference>
<comment type="similarity">
    <text evidence="2">Belongs to the diacylglycerol/lipid kinase family.</text>
</comment>
<dbReference type="InterPro" id="IPR050187">
    <property type="entry name" value="Lipid_Phosphate_FormReg"/>
</dbReference>
<dbReference type="OrthoDB" id="142078at2"/>
<reference evidence="10 11" key="1">
    <citation type="submission" date="2015-06" db="EMBL/GenBank/DDBJ databases">
        <authorList>
            <person name="Ju K.-S."/>
            <person name="Doroghazi J.R."/>
            <person name="Metcalf W.W."/>
        </authorList>
    </citation>
    <scope>NUCLEOTIDE SEQUENCE [LARGE SCALE GENOMIC DNA]</scope>
    <source>
        <strain evidence="10 11">NRRL 3414</strain>
    </source>
</reference>
<dbReference type="Proteomes" id="UP000037432">
    <property type="component" value="Unassembled WGS sequence"/>
</dbReference>
<evidence type="ECO:0000256" key="1">
    <source>
        <dbReference type="ARBA" id="ARBA00001946"/>
    </source>
</evidence>
<dbReference type="Pfam" id="PF00781">
    <property type="entry name" value="DAGK_cat"/>
    <property type="match status" value="1"/>
</dbReference>
<dbReference type="Gene3D" id="2.60.200.40">
    <property type="match status" value="1"/>
</dbReference>
<gene>
    <name evidence="10" type="ORF">ACM01_23820</name>
</gene>
<dbReference type="SUPFAM" id="SSF111331">
    <property type="entry name" value="NAD kinase/diacylglycerol kinase-like"/>
    <property type="match status" value="1"/>
</dbReference>
<evidence type="ECO:0000256" key="2">
    <source>
        <dbReference type="ARBA" id="ARBA00005983"/>
    </source>
</evidence>
<dbReference type="PROSITE" id="PS50146">
    <property type="entry name" value="DAGK"/>
    <property type="match status" value="1"/>
</dbReference>
<dbReference type="GO" id="GO:0016301">
    <property type="term" value="F:kinase activity"/>
    <property type="evidence" value="ECO:0007669"/>
    <property type="project" value="UniProtKB-KW"/>
</dbReference>
<evidence type="ECO:0000256" key="7">
    <source>
        <dbReference type="ARBA" id="ARBA00023209"/>
    </source>
</evidence>
<evidence type="ECO:0000256" key="8">
    <source>
        <dbReference type="ARBA" id="ARBA00023264"/>
    </source>
</evidence>
<evidence type="ECO:0000313" key="10">
    <source>
        <dbReference type="EMBL" id="KMS72367.1"/>
    </source>
</evidence>
<accession>A0A0J7ZA63</accession>
<keyword evidence="8" id="KW-1208">Phospholipid metabolism</keyword>
<dbReference type="PANTHER" id="PTHR12358:SF54">
    <property type="entry name" value="SPHINGOSINE KINASE RELATED PROTEIN"/>
    <property type="match status" value="1"/>
</dbReference>
<sequence length="332" mass="34637">MTEESEAPVRSVLVVANPAAGTTSERLTADVLALCAAHAAHVRLHPTAGRGDATSAVRAARAGTGGHPRPDLVVAVGGDGTVHEVVDGLIGAVGTDSGARPALVIVPAGTGNSGYKMLWADRPWQTALRAVFDGPGHGARLHRLDLAHLAETGAKVFLGACSGVIADALRVARHVPQTGRDRYTTAFAEAADAFAPYPGRVTVDRTVLHEGPTVLANVGGGRFRGGRYQVLPHSEPDDGLLDVCVIGSPVDPHEVPELTRRAAHLGLPGVHYGRGRRIVVERLDGVPLCFEYDGNLQPPELGCLTFDVLPGALPVWGAETAVLATTAVEERR</sequence>
<evidence type="ECO:0000256" key="5">
    <source>
        <dbReference type="ARBA" id="ARBA00022777"/>
    </source>
</evidence>
<evidence type="ECO:0000256" key="3">
    <source>
        <dbReference type="ARBA" id="ARBA00022679"/>
    </source>
</evidence>
<keyword evidence="3" id="KW-0808">Transferase</keyword>
<dbReference type="GO" id="GO:0008654">
    <property type="term" value="P:phospholipid biosynthetic process"/>
    <property type="evidence" value="ECO:0007669"/>
    <property type="project" value="UniProtKB-KW"/>
</dbReference>
<feature type="domain" description="DAGKc" evidence="9">
    <location>
        <begin position="7"/>
        <end position="152"/>
    </location>
</feature>
<keyword evidence="7" id="KW-0594">Phospholipid biosynthesis</keyword>
<dbReference type="PATRIC" id="fig|1938.3.peg.4596"/>
<keyword evidence="4" id="KW-0547">Nucleotide-binding</keyword>
<keyword evidence="6" id="KW-0067">ATP-binding</keyword>
<evidence type="ECO:0000256" key="4">
    <source>
        <dbReference type="ARBA" id="ARBA00022741"/>
    </source>
</evidence>
<evidence type="ECO:0000313" key="11">
    <source>
        <dbReference type="Proteomes" id="UP000037432"/>
    </source>
</evidence>
<organism evidence="10 11">
    <name type="scientific">Streptomyces viridochromogenes</name>
    <dbReference type="NCBI Taxonomy" id="1938"/>
    <lineage>
        <taxon>Bacteria</taxon>
        <taxon>Bacillati</taxon>
        <taxon>Actinomycetota</taxon>
        <taxon>Actinomycetes</taxon>
        <taxon>Kitasatosporales</taxon>
        <taxon>Streptomycetaceae</taxon>
        <taxon>Streptomyces</taxon>
    </lineage>
</organism>
<comment type="cofactor">
    <cofactor evidence="1">
        <name>Mg(2+)</name>
        <dbReference type="ChEBI" id="CHEBI:18420"/>
    </cofactor>
</comment>